<accession>A0A0L0N087</accession>
<feature type="region of interest" description="Disordered" evidence="1">
    <location>
        <begin position="448"/>
        <end position="485"/>
    </location>
</feature>
<evidence type="ECO:0000313" key="3">
    <source>
        <dbReference type="Proteomes" id="UP000036947"/>
    </source>
</evidence>
<reference evidence="2 3" key="1">
    <citation type="journal article" date="2015" name="BMC Genomics">
        <title>The genome of the truffle-parasite Tolypocladium ophioglossoides and the evolution of antifungal peptaibiotics.</title>
        <authorList>
            <person name="Quandt C.A."/>
            <person name="Bushley K.E."/>
            <person name="Spatafora J.W."/>
        </authorList>
    </citation>
    <scope>NUCLEOTIDE SEQUENCE [LARGE SCALE GENOMIC DNA]</scope>
    <source>
        <strain evidence="2 3">CBS 100239</strain>
    </source>
</reference>
<feature type="region of interest" description="Disordered" evidence="1">
    <location>
        <begin position="253"/>
        <end position="289"/>
    </location>
</feature>
<feature type="compositionally biased region" description="Polar residues" evidence="1">
    <location>
        <begin position="253"/>
        <end position="266"/>
    </location>
</feature>
<feature type="compositionally biased region" description="Pro residues" evidence="1">
    <location>
        <begin position="453"/>
        <end position="465"/>
    </location>
</feature>
<name>A0A0L0N087_TOLOC</name>
<dbReference type="OrthoDB" id="6500128at2759"/>
<dbReference type="Proteomes" id="UP000036947">
    <property type="component" value="Unassembled WGS sequence"/>
</dbReference>
<keyword evidence="3" id="KW-1185">Reference proteome</keyword>
<gene>
    <name evidence="2" type="ORF">TOPH_07826</name>
</gene>
<dbReference type="AlphaFoldDB" id="A0A0L0N087"/>
<proteinExistence type="predicted"/>
<organism evidence="2 3">
    <name type="scientific">Tolypocladium ophioglossoides (strain CBS 100239)</name>
    <name type="common">Snaketongue truffleclub</name>
    <name type="synonym">Elaphocordyceps ophioglossoides</name>
    <dbReference type="NCBI Taxonomy" id="1163406"/>
    <lineage>
        <taxon>Eukaryota</taxon>
        <taxon>Fungi</taxon>
        <taxon>Dikarya</taxon>
        <taxon>Ascomycota</taxon>
        <taxon>Pezizomycotina</taxon>
        <taxon>Sordariomycetes</taxon>
        <taxon>Hypocreomycetidae</taxon>
        <taxon>Hypocreales</taxon>
        <taxon>Ophiocordycipitaceae</taxon>
        <taxon>Tolypocladium</taxon>
    </lineage>
</organism>
<evidence type="ECO:0000313" key="2">
    <source>
        <dbReference type="EMBL" id="KND87513.1"/>
    </source>
</evidence>
<comment type="caution">
    <text evidence="2">The sequence shown here is derived from an EMBL/GenBank/DDBJ whole genome shotgun (WGS) entry which is preliminary data.</text>
</comment>
<protein>
    <submittedName>
        <fullName evidence="2">Uncharacterized protein</fullName>
    </submittedName>
</protein>
<feature type="region of interest" description="Disordered" evidence="1">
    <location>
        <begin position="306"/>
        <end position="345"/>
    </location>
</feature>
<evidence type="ECO:0000256" key="1">
    <source>
        <dbReference type="SAM" id="MobiDB-lite"/>
    </source>
</evidence>
<sequence>MLAGTRGDIKVGADSPTHGESRWTIILQPISFGSVRSLVGWGPNDERGTIRTLAVLLVLPVQHDVLLMWRYRGLLVRNGIAARNQQRIGVGPAPDRHSHALDCEDGPSTAIAGTANWPWHTAKTRGSGQQQGLPLSVWEVSWFRAAGIGCSRRCGVGAVPEAGATGATTTNGLLFGKLMRWAWQTEAAQSPHLVVDQGAVICYRPSGASDTLGECEGPCRDHDDGWKAGDVDESGLASAAGPIHWHRIPVRGTTASRQEAPPSQSPHAGRHRQAQVGSQAGSDRPTGDAADWIDLDLQVRATNGEEVAARGESGRAIGQYLERQGRHRRRSDHSTSAKPERPSSATAAANLVSFVSRLHSPAQTEPPASLAVPLVLPPLRAPAAACTRRCARLASCILSCVSCPLASVSSSSPPARQLPPDLPGSPALSRSLSICIVVCLRRCTRASKRLSTPPHPSPPHGPPRCAPLAHLASPTPTSQGGTHTS</sequence>
<dbReference type="EMBL" id="LFRF01000035">
    <property type="protein sequence ID" value="KND87513.1"/>
    <property type="molecule type" value="Genomic_DNA"/>
</dbReference>
<feature type="compositionally biased region" description="Basic and acidic residues" evidence="1">
    <location>
        <begin position="332"/>
        <end position="341"/>
    </location>
</feature>
<feature type="compositionally biased region" description="Polar residues" evidence="1">
    <location>
        <begin position="474"/>
        <end position="485"/>
    </location>
</feature>